<evidence type="ECO:0000313" key="3">
    <source>
        <dbReference type="Proteomes" id="UP001153069"/>
    </source>
</evidence>
<name>A0A9N8EQG6_9STRA</name>
<dbReference type="Gene3D" id="3.40.50.300">
    <property type="entry name" value="P-loop containing nucleotide triphosphate hydrolases"/>
    <property type="match status" value="1"/>
</dbReference>
<comment type="caution">
    <text evidence="2">The sequence shown here is derived from an EMBL/GenBank/DDBJ whole genome shotgun (WGS) entry which is preliminary data.</text>
</comment>
<protein>
    <submittedName>
        <fullName evidence="2">Uncharacterized protein</fullName>
    </submittedName>
</protein>
<keyword evidence="3" id="KW-1185">Reference proteome</keyword>
<evidence type="ECO:0000256" key="1">
    <source>
        <dbReference type="SAM" id="Phobius"/>
    </source>
</evidence>
<dbReference type="InterPro" id="IPR027417">
    <property type="entry name" value="P-loop_NTPase"/>
</dbReference>
<dbReference type="AlphaFoldDB" id="A0A9N8EQG6"/>
<accession>A0A9N8EQG6</accession>
<keyword evidence="1" id="KW-1133">Transmembrane helix</keyword>
<keyword evidence="1" id="KW-0472">Membrane</keyword>
<dbReference type="Proteomes" id="UP001153069">
    <property type="component" value="Unassembled WGS sequence"/>
</dbReference>
<dbReference type="EMBL" id="CAICTM010001393">
    <property type="protein sequence ID" value="CAB9523259.1"/>
    <property type="molecule type" value="Genomic_DNA"/>
</dbReference>
<organism evidence="2 3">
    <name type="scientific">Seminavis robusta</name>
    <dbReference type="NCBI Taxonomy" id="568900"/>
    <lineage>
        <taxon>Eukaryota</taxon>
        <taxon>Sar</taxon>
        <taxon>Stramenopiles</taxon>
        <taxon>Ochrophyta</taxon>
        <taxon>Bacillariophyta</taxon>
        <taxon>Bacillariophyceae</taxon>
        <taxon>Bacillariophycidae</taxon>
        <taxon>Naviculales</taxon>
        <taxon>Naviculaceae</taxon>
        <taxon>Seminavis</taxon>
    </lineage>
</organism>
<feature type="transmembrane region" description="Helical" evidence="1">
    <location>
        <begin position="41"/>
        <end position="62"/>
    </location>
</feature>
<gene>
    <name evidence="2" type="ORF">SEMRO_1395_G269080.1</name>
</gene>
<sequence>MTLLREPEYDHLEHVELVPTSRNNIQKSTNIHKRLPKPTQFQLCCVATIIFALLAPVGWLVLLDTIVSSSGSSNNSQVKQASRRDIVDRQIANFRNGSGSIVLNYHITHHAGTTVCADLGHTLKHPSFACMGPNDDIPAEEVNIFPKQGPWGYNETDTNIKIIQKNFHLVSWELRHPHGPEQPQNWDTNWEHPNLVSLLVMREPISRSLAGDGVMAKKYPGIWEPRKYNASIEEYWEFAHEEYHNNNYALRILSDIGCCNGSDTNIKYLEEAKEVVKRFTFVVDQDCLSESLEKVAEILGIENAHNPKSKQLHRSHKPLEERIPYPEVLDYLKDKNKLDIELYEWSKERSVVNCRALEADRAAAAAKAEEEKTP</sequence>
<dbReference type="OrthoDB" id="47283at2759"/>
<proteinExistence type="predicted"/>
<reference evidence="2" key="1">
    <citation type="submission" date="2020-06" db="EMBL/GenBank/DDBJ databases">
        <authorList>
            <consortium name="Plant Systems Biology data submission"/>
        </authorList>
    </citation>
    <scope>NUCLEOTIDE SEQUENCE</scope>
    <source>
        <strain evidence="2">D6</strain>
    </source>
</reference>
<evidence type="ECO:0000313" key="2">
    <source>
        <dbReference type="EMBL" id="CAB9523259.1"/>
    </source>
</evidence>
<keyword evidence="1" id="KW-0812">Transmembrane</keyword>